<dbReference type="SMART" id="SM00558">
    <property type="entry name" value="JmjC"/>
    <property type="match status" value="1"/>
</dbReference>
<feature type="region of interest" description="Disordered" evidence="1">
    <location>
        <begin position="370"/>
        <end position="417"/>
    </location>
</feature>
<reference evidence="4" key="1">
    <citation type="journal article" date="2017" name="Genome Biol.">
        <title>Comparative genomics reveals high biological diversity and specific adaptations in the industrially and medically important fungal genus Aspergillus.</title>
        <authorList>
            <person name="de Vries R.P."/>
            <person name="Riley R."/>
            <person name="Wiebenga A."/>
            <person name="Aguilar-Osorio G."/>
            <person name="Amillis S."/>
            <person name="Uchima C.A."/>
            <person name="Anderluh G."/>
            <person name="Asadollahi M."/>
            <person name="Askin M."/>
            <person name="Barry K."/>
            <person name="Battaglia E."/>
            <person name="Bayram O."/>
            <person name="Benocci T."/>
            <person name="Braus-Stromeyer S.A."/>
            <person name="Caldana C."/>
            <person name="Canovas D."/>
            <person name="Cerqueira G.C."/>
            <person name="Chen F."/>
            <person name="Chen W."/>
            <person name="Choi C."/>
            <person name="Clum A."/>
            <person name="Dos Santos R.A."/>
            <person name="Damasio A.R."/>
            <person name="Diallinas G."/>
            <person name="Emri T."/>
            <person name="Fekete E."/>
            <person name="Flipphi M."/>
            <person name="Freyberg S."/>
            <person name="Gallo A."/>
            <person name="Gournas C."/>
            <person name="Habgood R."/>
            <person name="Hainaut M."/>
            <person name="Harispe M.L."/>
            <person name="Henrissat B."/>
            <person name="Hilden K.S."/>
            <person name="Hope R."/>
            <person name="Hossain A."/>
            <person name="Karabika E."/>
            <person name="Karaffa L."/>
            <person name="Karanyi Z."/>
            <person name="Krasevec N."/>
            <person name="Kuo A."/>
            <person name="Kusch H."/>
            <person name="LaButti K."/>
            <person name="Lagendijk E.L."/>
            <person name="Lapidus A."/>
            <person name="Levasseur A."/>
            <person name="Lindquist E."/>
            <person name="Lipzen A."/>
            <person name="Logrieco A.F."/>
            <person name="MacCabe A."/>
            <person name="Maekelae M.R."/>
            <person name="Malavazi I."/>
            <person name="Melin P."/>
            <person name="Meyer V."/>
            <person name="Mielnichuk N."/>
            <person name="Miskei M."/>
            <person name="Molnar A.P."/>
            <person name="Mule G."/>
            <person name="Ngan C.Y."/>
            <person name="Orejas M."/>
            <person name="Orosz E."/>
            <person name="Ouedraogo J.P."/>
            <person name="Overkamp K.M."/>
            <person name="Park H.-S."/>
            <person name="Perrone G."/>
            <person name="Piumi F."/>
            <person name="Punt P.J."/>
            <person name="Ram A.F."/>
            <person name="Ramon A."/>
            <person name="Rauscher S."/>
            <person name="Record E."/>
            <person name="Riano-Pachon D.M."/>
            <person name="Robert V."/>
            <person name="Roehrig J."/>
            <person name="Ruller R."/>
            <person name="Salamov A."/>
            <person name="Salih N.S."/>
            <person name="Samson R.A."/>
            <person name="Sandor E."/>
            <person name="Sanguinetti M."/>
            <person name="Schuetze T."/>
            <person name="Sepcic K."/>
            <person name="Shelest E."/>
            <person name="Sherlock G."/>
            <person name="Sophianopoulou V."/>
            <person name="Squina F.M."/>
            <person name="Sun H."/>
            <person name="Susca A."/>
            <person name="Todd R.B."/>
            <person name="Tsang A."/>
            <person name="Unkles S.E."/>
            <person name="van de Wiele N."/>
            <person name="van Rossen-Uffink D."/>
            <person name="Oliveira J.V."/>
            <person name="Vesth T.C."/>
            <person name="Visser J."/>
            <person name="Yu J.-H."/>
            <person name="Zhou M."/>
            <person name="Andersen M.R."/>
            <person name="Archer D.B."/>
            <person name="Baker S.E."/>
            <person name="Benoit I."/>
            <person name="Brakhage A.A."/>
            <person name="Braus G.H."/>
            <person name="Fischer R."/>
            <person name="Frisvad J.C."/>
            <person name="Goldman G.H."/>
            <person name="Houbraken J."/>
            <person name="Oakley B."/>
            <person name="Pocsi I."/>
            <person name="Scazzocchio C."/>
            <person name="Seiboth B."/>
            <person name="vanKuyk P.A."/>
            <person name="Wortman J."/>
            <person name="Dyer P.S."/>
            <person name="Grigoriev I.V."/>
        </authorList>
    </citation>
    <scope>NUCLEOTIDE SEQUENCE [LARGE SCALE GENOMIC DNA]</scope>
    <source>
        <strain evidence="4">CBS 583.65</strain>
    </source>
</reference>
<dbReference type="STRING" id="1036611.A0A1L9PQL4"/>
<name>A0A1L9PQL4_ASPVE</name>
<organism evidence="3 4">
    <name type="scientific">Aspergillus versicolor CBS 583.65</name>
    <dbReference type="NCBI Taxonomy" id="1036611"/>
    <lineage>
        <taxon>Eukaryota</taxon>
        <taxon>Fungi</taxon>
        <taxon>Dikarya</taxon>
        <taxon>Ascomycota</taxon>
        <taxon>Pezizomycotina</taxon>
        <taxon>Eurotiomycetes</taxon>
        <taxon>Eurotiomycetidae</taxon>
        <taxon>Eurotiales</taxon>
        <taxon>Aspergillaceae</taxon>
        <taxon>Aspergillus</taxon>
        <taxon>Aspergillus subgen. Nidulantes</taxon>
    </lineage>
</organism>
<evidence type="ECO:0000313" key="3">
    <source>
        <dbReference type="EMBL" id="OJJ03800.1"/>
    </source>
</evidence>
<dbReference type="PROSITE" id="PS51184">
    <property type="entry name" value="JMJC"/>
    <property type="match status" value="1"/>
</dbReference>
<dbReference type="Proteomes" id="UP000184073">
    <property type="component" value="Unassembled WGS sequence"/>
</dbReference>
<accession>A0A1L9PQL4</accession>
<evidence type="ECO:0000313" key="4">
    <source>
        <dbReference type="Proteomes" id="UP000184073"/>
    </source>
</evidence>
<dbReference type="RefSeq" id="XP_040669562.1">
    <property type="nucleotide sequence ID" value="XM_040814886.1"/>
</dbReference>
<dbReference type="InterPro" id="IPR041667">
    <property type="entry name" value="Cupin_8"/>
</dbReference>
<dbReference type="InterPro" id="IPR003347">
    <property type="entry name" value="JmjC_dom"/>
</dbReference>
<dbReference type="AlphaFoldDB" id="A0A1L9PQL4"/>
<protein>
    <recommendedName>
        <fullName evidence="2">JmjC domain-containing protein</fullName>
    </recommendedName>
</protein>
<dbReference type="EMBL" id="KV878130">
    <property type="protein sequence ID" value="OJJ03800.1"/>
    <property type="molecule type" value="Genomic_DNA"/>
</dbReference>
<dbReference type="OrthoDB" id="263283at2759"/>
<dbReference type="SUPFAM" id="SSF51197">
    <property type="entry name" value="Clavaminate synthase-like"/>
    <property type="match status" value="1"/>
</dbReference>
<keyword evidence="4" id="KW-1185">Reference proteome</keyword>
<dbReference type="PANTHER" id="PTHR39474:SF1">
    <property type="entry name" value="FUNGAL SPECIFIC TRANSCRIPTION FACTOR"/>
    <property type="match status" value="1"/>
</dbReference>
<evidence type="ECO:0000259" key="2">
    <source>
        <dbReference type="PROSITE" id="PS51184"/>
    </source>
</evidence>
<sequence length="481" mass="53944">MKPQKWLRCNDPRVQSQWLSTIFPRYIYSRRDYSFARSQYKSLTVVEDDNIDTFREGFFLPEKPVLLPRRLFRDIPAYERWFHHSPTRPNTSQLNTEYLAAHGADALVPLELTQAQPQTPQRNDLESDSDLSFRKFHAPLSLFLQWIREAESQSESPSRLYLAQCQLLDLPQILRDDFPTPSIVAKAGKGDVYDTNVWIGHPPTYTPLHRDPNPNLFVQLAGRKIVRLLAPRDGQVIFSHVRGQLGRSGNREAAVFRGEEMMQGRERALLEQAVWDDAESKKIDRAYEGFEAELEAGDGLFIPKGWWHSIKGMGESVTASVSLRTSASASASAPALSTHLLNKSPASTLFAQCHATNLYSTLQYKQPSSPLAKPYSTMSNQASSNPAPESSSEDKSKPVLALPDSSTASNDVPQLDVNGDGVKLDHLGPLVVNTDGTLARISNWAQMTEMERKNTLRVLGKRNKERLAKLKAQAGEEQSES</sequence>
<dbReference type="PANTHER" id="PTHR39474">
    <property type="entry name" value="UNNAMED PRODUCT"/>
    <property type="match status" value="1"/>
</dbReference>
<gene>
    <name evidence="3" type="ORF">ASPVEDRAFT_54126</name>
</gene>
<dbReference type="Gene3D" id="2.60.120.650">
    <property type="entry name" value="Cupin"/>
    <property type="match status" value="1"/>
</dbReference>
<dbReference type="GeneID" id="63730397"/>
<evidence type="ECO:0000256" key="1">
    <source>
        <dbReference type="SAM" id="MobiDB-lite"/>
    </source>
</evidence>
<proteinExistence type="predicted"/>
<feature type="compositionally biased region" description="Low complexity" evidence="1">
    <location>
        <begin position="379"/>
        <end position="390"/>
    </location>
</feature>
<dbReference type="VEuPathDB" id="FungiDB:ASPVEDRAFT_54126"/>
<feature type="domain" description="JmjC" evidence="2">
    <location>
        <begin position="145"/>
        <end position="340"/>
    </location>
</feature>
<dbReference type="Pfam" id="PF13621">
    <property type="entry name" value="Cupin_8"/>
    <property type="match status" value="1"/>
</dbReference>